<accession>A0A835LBK2</accession>
<feature type="domain" description="PiggyBac transposable element-derived protein" evidence="1">
    <location>
        <begin position="60"/>
        <end position="117"/>
    </location>
</feature>
<dbReference type="PANTHER" id="PTHR46599:SF6">
    <property type="entry name" value="DUAL SPECIFICITY PHOSPHATASE 26"/>
    <property type="match status" value="1"/>
</dbReference>
<dbReference type="AlphaFoldDB" id="A0A835LBK2"/>
<protein>
    <recommendedName>
        <fullName evidence="1">PiggyBac transposable element-derived protein domain-containing protein</fullName>
    </recommendedName>
</protein>
<reference evidence="2" key="1">
    <citation type="submission" date="2020-08" db="EMBL/GenBank/DDBJ databases">
        <title>Spodoptera exigua strain:BAW_Kor-Di-RS1 Genome sequencing and assembly.</title>
        <authorList>
            <person name="Kim J."/>
            <person name="Nam H.Y."/>
            <person name="Kwon M."/>
            <person name="Choi J.H."/>
            <person name="Cho S.R."/>
            <person name="Kim G.-H."/>
        </authorList>
    </citation>
    <scope>NUCLEOTIDE SEQUENCE</scope>
    <source>
        <strain evidence="2">BAW_Kor-Di-RS1</strain>
        <tissue evidence="2">Whole-body</tissue>
    </source>
</reference>
<dbReference type="EMBL" id="JACKWZ010000007">
    <property type="protein sequence ID" value="KAF9423670.1"/>
    <property type="molecule type" value="Genomic_DNA"/>
</dbReference>
<dbReference type="Pfam" id="PF13843">
    <property type="entry name" value="DDE_Tnp_1_7"/>
    <property type="match status" value="1"/>
</dbReference>
<keyword evidence="3" id="KW-1185">Reference proteome</keyword>
<evidence type="ECO:0000313" key="2">
    <source>
        <dbReference type="EMBL" id="KAF9423670.1"/>
    </source>
</evidence>
<name>A0A835LBK2_SPOEX</name>
<sequence>MQHHSCKMGDRLQEQICSWLEEDSGDEALDADLENVEQHRVDSIESDTSIICSPHDDKIDQETGNEAQPEIIIFYNSTKGGVDVVDQKKEDYSVARITSRWPMRLFFSILNITGINAQIIYKANTKTLIERRTFLKEVALELVKPHISRRICVENISSDLKFLMKRFVPAPRPISEPRPSGFCSICPRRKNRRSKKACTLCKQLLCTEHITYMCLMCFERHTCPDLMEQ</sequence>
<dbReference type="PANTHER" id="PTHR46599">
    <property type="entry name" value="PIGGYBAC TRANSPOSABLE ELEMENT-DERIVED PROTEIN 4"/>
    <property type="match status" value="1"/>
</dbReference>
<organism evidence="2 3">
    <name type="scientific">Spodoptera exigua</name>
    <name type="common">Beet armyworm</name>
    <name type="synonym">Noctua fulgens</name>
    <dbReference type="NCBI Taxonomy" id="7107"/>
    <lineage>
        <taxon>Eukaryota</taxon>
        <taxon>Metazoa</taxon>
        <taxon>Ecdysozoa</taxon>
        <taxon>Arthropoda</taxon>
        <taxon>Hexapoda</taxon>
        <taxon>Insecta</taxon>
        <taxon>Pterygota</taxon>
        <taxon>Neoptera</taxon>
        <taxon>Endopterygota</taxon>
        <taxon>Lepidoptera</taxon>
        <taxon>Glossata</taxon>
        <taxon>Ditrysia</taxon>
        <taxon>Noctuoidea</taxon>
        <taxon>Noctuidae</taxon>
        <taxon>Amphipyrinae</taxon>
        <taxon>Spodoptera</taxon>
    </lineage>
</organism>
<evidence type="ECO:0000259" key="1">
    <source>
        <dbReference type="Pfam" id="PF13843"/>
    </source>
</evidence>
<evidence type="ECO:0000313" key="3">
    <source>
        <dbReference type="Proteomes" id="UP000648187"/>
    </source>
</evidence>
<gene>
    <name evidence="2" type="ORF">HW555_000996</name>
</gene>
<comment type="caution">
    <text evidence="2">The sequence shown here is derived from an EMBL/GenBank/DDBJ whole genome shotgun (WGS) entry which is preliminary data.</text>
</comment>
<dbReference type="Proteomes" id="UP000648187">
    <property type="component" value="Unassembled WGS sequence"/>
</dbReference>
<proteinExistence type="predicted"/>
<dbReference type="InterPro" id="IPR029526">
    <property type="entry name" value="PGBD"/>
</dbReference>